<feature type="non-terminal residue" evidence="1">
    <location>
        <position position="65"/>
    </location>
</feature>
<accession>A0A3M6TWE0</accession>
<reference evidence="1 2" key="1">
    <citation type="journal article" date="2018" name="Sci. Rep.">
        <title>Comparative analysis of the Pocillopora damicornis genome highlights role of immune system in coral evolution.</title>
        <authorList>
            <person name="Cunning R."/>
            <person name="Bay R.A."/>
            <person name="Gillette P."/>
            <person name="Baker A.C."/>
            <person name="Traylor-Knowles N."/>
        </authorList>
    </citation>
    <scope>NUCLEOTIDE SEQUENCE [LARGE SCALE GENOMIC DNA]</scope>
    <source>
        <strain evidence="1">RSMAS</strain>
        <tissue evidence="1">Whole animal</tissue>
    </source>
</reference>
<dbReference type="Proteomes" id="UP000275408">
    <property type="component" value="Unassembled WGS sequence"/>
</dbReference>
<protein>
    <submittedName>
        <fullName evidence="1">Uncharacterized protein</fullName>
    </submittedName>
</protein>
<keyword evidence="2" id="KW-1185">Reference proteome</keyword>
<name>A0A3M6TWE0_POCDA</name>
<evidence type="ECO:0000313" key="2">
    <source>
        <dbReference type="Proteomes" id="UP000275408"/>
    </source>
</evidence>
<comment type="caution">
    <text evidence="1">The sequence shown here is derived from an EMBL/GenBank/DDBJ whole genome shotgun (WGS) entry which is preliminary data.</text>
</comment>
<evidence type="ECO:0000313" key="1">
    <source>
        <dbReference type="EMBL" id="RMX45706.1"/>
    </source>
</evidence>
<sequence>MFAKFLDVSIITQEITTVVGRSWQSLIALATLKANFVTGALRRSASLPDVFTQSTCEYFAHKKQD</sequence>
<dbReference type="AlphaFoldDB" id="A0A3M6TWE0"/>
<proteinExistence type="predicted"/>
<dbReference type="EMBL" id="RCHS01002791">
    <property type="protein sequence ID" value="RMX45706.1"/>
    <property type="molecule type" value="Genomic_DNA"/>
</dbReference>
<gene>
    <name evidence="1" type="ORF">pdam_00019963</name>
</gene>
<organism evidence="1 2">
    <name type="scientific">Pocillopora damicornis</name>
    <name type="common">Cauliflower coral</name>
    <name type="synonym">Millepora damicornis</name>
    <dbReference type="NCBI Taxonomy" id="46731"/>
    <lineage>
        <taxon>Eukaryota</taxon>
        <taxon>Metazoa</taxon>
        <taxon>Cnidaria</taxon>
        <taxon>Anthozoa</taxon>
        <taxon>Hexacorallia</taxon>
        <taxon>Scleractinia</taxon>
        <taxon>Astrocoeniina</taxon>
        <taxon>Pocilloporidae</taxon>
        <taxon>Pocillopora</taxon>
    </lineage>
</organism>